<reference evidence="7" key="1">
    <citation type="journal article" date="2020" name="Nature">
        <title>Giant virus diversity and host interactions through global metagenomics.</title>
        <authorList>
            <person name="Schulz F."/>
            <person name="Roux S."/>
            <person name="Paez-Espino D."/>
            <person name="Jungbluth S."/>
            <person name="Walsh D.A."/>
            <person name="Denef V.J."/>
            <person name="McMahon K.D."/>
            <person name="Konstantinidis K.T."/>
            <person name="Eloe-Fadrosh E.A."/>
            <person name="Kyrpides N.C."/>
            <person name="Woyke T."/>
        </authorList>
    </citation>
    <scope>NUCLEOTIDE SEQUENCE</scope>
    <source>
        <strain evidence="7">GVMAG-S-1035085-51</strain>
    </source>
</reference>
<dbReference type="Gene3D" id="1.20.1070.10">
    <property type="entry name" value="Rhodopsin 7-helix transmembrane proteins"/>
    <property type="match status" value="1"/>
</dbReference>
<dbReference type="SMART" id="SM01021">
    <property type="entry name" value="Bac_rhodopsin"/>
    <property type="match status" value="1"/>
</dbReference>
<evidence type="ECO:0000256" key="6">
    <source>
        <dbReference type="SAM" id="Phobius"/>
    </source>
</evidence>
<feature type="transmembrane region" description="Helical" evidence="6">
    <location>
        <begin position="113"/>
        <end position="133"/>
    </location>
</feature>
<dbReference type="SUPFAM" id="SSF81321">
    <property type="entry name" value="Family A G protein-coupled receptor-like"/>
    <property type="match status" value="1"/>
</dbReference>
<dbReference type="EMBL" id="MN740624">
    <property type="protein sequence ID" value="QHU36041.1"/>
    <property type="molecule type" value="Genomic_DNA"/>
</dbReference>
<feature type="transmembrane region" description="Helical" evidence="6">
    <location>
        <begin position="41"/>
        <end position="61"/>
    </location>
</feature>
<keyword evidence="4 6" id="KW-1133">Transmembrane helix</keyword>
<feature type="transmembrane region" description="Helical" evidence="6">
    <location>
        <begin position="175"/>
        <end position="193"/>
    </location>
</feature>
<name>A0A6C0M1Z2_9ZZZZ</name>
<feature type="transmembrane region" description="Helical" evidence="6">
    <location>
        <begin position="145"/>
        <end position="163"/>
    </location>
</feature>
<evidence type="ECO:0000256" key="2">
    <source>
        <dbReference type="ARBA" id="ARBA00008130"/>
    </source>
</evidence>
<protein>
    <submittedName>
        <fullName evidence="7">Uncharacterized protein</fullName>
    </submittedName>
</protein>
<feature type="transmembrane region" description="Helical" evidence="6">
    <location>
        <begin position="199"/>
        <end position="218"/>
    </location>
</feature>
<comment type="similarity">
    <text evidence="2">Belongs to the archaeal/bacterial/fungal opsin family.</text>
</comment>
<organism evidence="7">
    <name type="scientific">viral metagenome</name>
    <dbReference type="NCBI Taxonomy" id="1070528"/>
    <lineage>
        <taxon>unclassified sequences</taxon>
        <taxon>metagenomes</taxon>
        <taxon>organismal metagenomes</taxon>
    </lineage>
</organism>
<evidence type="ECO:0000256" key="5">
    <source>
        <dbReference type="ARBA" id="ARBA00023136"/>
    </source>
</evidence>
<keyword evidence="5 6" id="KW-0472">Membrane</keyword>
<evidence type="ECO:0000313" key="7">
    <source>
        <dbReference type="EMBL" id="QHU36041.1"/>
    </source>
</evidence>
<dbReference type="AlphaFoldDB" id="A0A6C0M1Z2"/>
<keyword evidence="3 6" id="KW-0812">Transmembrane</keyword>
<evidence type="ECO:0000256" key="3">
    <source>
        <dbReference type="ARBA" id="ARBA00022692"/>
    </source>
</evidence>
<dbReference type="InterPro" id="IPR001425">
    <property type="entry name" value="Arc/bac/fun_rhodopsins"/>
</dbReference>
<dbReference type="Pfam" id="PF01036">
    <property type="entry name" value="Bac_rhodopsin"/>
    <property type="match status" value="1"/>
</dbReference>
<dbReference type="GO" id="GO:0016020">
    <property type="term" value="C:membrane"/>
    <property type="evidence" value="ECO:0007669"/>
    <property type="project" value="UniProtKB-SubCell"/>
</dbReference>
<evidence type="ECO:0000256" key="1">
    <source>
        <dbReference type="ARBA" id="ARBA00004141"/>
    </source>
</evidence>
<accession>A0A6C0M1Z2</accession>
<proteinExistence type="inferred from homology"/>
<sequence length="227" mass="26626">MSNIVQTTTNLSILVQIITGVFGLDGFRYTIPKEHHILLDILKMETIVQFIELGMYIWFHFNFDINTIATTRYYDWVITTPTMLISTLVFLIYQKDVETNKLVQNMNLKQVLLDNKQIISHIIILNTMMLGFGYLGETGIIDKKIATILGFIPFIMCFSILYNNYGKHSTLGKKITKYMFFIWSLYGIVYMLPTVPKNVFYNILDILAKNFWGLFIYFRIKELHIKK</sequence>
<comment type="subcellular location">
    <subcellularLocation>
        <location evidence="1">Membrane</location>
        <topology evidence="1">Multi-pass membrane protein</topology>
    </subcellularLocation>
</comment>
<feature type="transmembrane region" description="Helical" evidence="6">
    <location>
        <begin position="73"/>
        <end position="93"/>
    </location>
</feature>
<evidence type="ECO:0000256" key="4">
    <source>
        <dbReference type="ARBA" id="ARBA00022989"/>
    </source>
</evidence>